<evidence type="ECO:0000259" key="10">
    <source>
        <dbReference type="PROSITE" id="PS50110"/>
    </source>
</evidence>
<dbReference type="SUPFAM" id="SSF52172">
    <property type="entry name" value="CheY-like"/>
    <property type="match status" value="1"/>
</dbReference>
<evidence type="ECO:0000256" key="7">
    <source>
        <dbReference type="ARBA" id="ARBA00024867"/>
    </source>
</evidence>
<dbReference type="PROSITE" id="PS51755">
    <property type="entry name" value="OMPR_PHOB"/>
    <property type="match status" value="1"/>
</dbReference>
<sequence length="224" mass="25217">MQTILIIEDDAGINDMLRVLLRQNGYDTISAYSGTEGLLAHGEEVSLILLDLMLPGLSGEAVIKGLKEKKNVPVIVTSAIHDVSKKVDLFALGADDYVTKPFHNEELLARISARLRNVLPEQTKGDVLTYKDIILNKSEHTVSCHGTAVELSKHEFALLELFMESPKRTCTKSRIYDTVWDYENSADDNTLNVHISKLRKKLKECSPDEDYIETVWGIGYRLRK</sequence>
<keyword evidence="6" id="KW-0804">Transcription</keyword>
<evidence type="ECO:0000256" key="9">
    <source>
        <dbReference type="PROSITE-ProRule" id="PRU01091"/>
    </source>
</evidence>
<dbReference type="InterPro" id="IPR001789">
    <property type="entry name" value="Sig_transdc_resp-reg_receiver"/>
</dbReference>
<dbReference type="eggNOG" id="COG0745">
    <property type="taxonomic scope" value="Bacteria"/>
</dbReference>
<dbReference type="InterPro" id="IPR039420">
    <property type="entry name" value="WalR-like"/>
</dbReference>
<name>E9SCC8_RUMAL</name>
<dbReference type="SMART" id="SM00448">
    <property type="entry name" value="REC"/>
    <property type="match status" value="1"/>
</dbReference>
<feature type="domain" description="OmpR/PhoB-type" evidence="11">
    <location>
        <begin position="125"/>
        <end position="224"/>
    </location>
</feature>
<dbReference type="RefSeq" id="WP_002849627.1">
    <property type="nucleotide sequence ID" value="NZ_ADKM02000080.1"/>
</dbReference>
<dbReference type="GO" id="GO:0006355">
    <property type="term" value="P:regulation of DNA-templated transcription"/>
    <property type="evidence" value="ECO:0007669"/>
    <property type="project" value="InterPro"/>
</dbReference>
<keyword evidence="2 8" id="KW-0597">Phosphoprotein</keyword>
<comment type="function">
    <text evidence="7">May play the central regulatory role in sporulation. It may be an element of the effector pathway responsible for the activation of sporulation genes in response to nutritional stress. Spo0A may act in concert with spo0H (a sigma factor) to control the expression of some genes that are critical to the sporulation process.</text>
</comment>
<dbReference type="EMBL" id="ADKM02000080">
    <property type="protein sequence ID" value="EGC02989.1"/>
    <property type="molecule type" value="Genomic_DNA"/>
</dbReference>
<feature type="domain" description="Response regulatory" evidence="10">
    <location>
        <begin position="3"/>
        <end position="115"/>
    </location>
</feature>
<evidence type="ECO:0000256" key="5">
    <source>
        <dbReference type="ARBA" id="ARBA00023125"/>
    </source>
</evidence>
<dbReference type="GO" id="GO:0005829">
    <property type="term" value="C:cytosol"/>
    <property type="evidence" value="ECO:0007669"/>
    <property type="project" value="TreeGrafter"/>
</dbReference>
<evidence type="ECO:0000256" key="8">
    <source>
        <dbReference type="PROSITE-ProRule" id="PRU00169"/>
    </source>
</evidence>
<keyword evidence="5 9" id="KW-0238">DNA-binding</keyword>
<accession>E9SCC8</accession>
<dbReference type="PANTHER" id="PTHR48111">
    <property type="entry name" value="REGULATOR OF RPOS"/>
    <property type="match status" value="1"/>
</dbReference>
<keyword evidence="13" id="KW-1185">Reference proteome</keyword>
<dbReference type="Gene3D" id="3.40.50.2300">
    <property type="match status" value="1"/>
</dbReference>
<evidence type="ECO:0000256" key="3">
    <source>
        <dbReference type="ARBA" id="ARBA00023012"/>
    </source>
</evidence>
<dbReference type="CDD" id="cd00383">
    <property type="entry name" value="trans_reg_C"/>
    <property type="match status" value="1"/>
</dbReference>
<dbReference type="FunFam" id="1.10.10.10:FF:000018">
    <property type="entry name" value="DNA-binding response regulator ResD"/>
    <property type="match status" value="1"/>
</dbReference>
<dbReference type="InterPro" id="IPR011006">
    <property type="entry name" value="CheY-like_superfamily"/>
</dbReference>
<dbReference type="GO" id="GO:0000156">
    <property type="term" value="F:phosphorelay response regulator activity"/>
    <property type="evidence" value="ECO:0007669"/>
    <property type="project" value="TreeGrafter"/>
</dbReference>
<organism evidence="12 13">
    <name type="scientific">Ruminococcus albus 8</name>
    <dbReference type="NCBI Taxonomy" id="246199"/>
    <lineage>
        <taxon>Bacteria</taxon>
        <taxon>Bacillati</taxon>
        <taxon>Bacillota</taxon>
        <taxon>Clostridia</taxon>
        <taxon>Eubacteriales</taxon>
        <taxon>Oscillospiraceae</taxon>
        <taxon>Ruminococcus</taxon>
    </lineage>
</organism>
<evidence type="ECO:0000256" key="4">
    <source>
        <dbReference type="ARBA" id="ARBA00023015"/>
    </source>
</evidence>
<dbReference type="Pfam" id="PF00486">
    <property type="entry name" value="Trans_reg_C"/>
    <property type="match status" value="1"/>
</dbReference>
<keyword evidence="4" id="KW-0805">Transcription regulation</keyword>
<gene>
    <name evidence="12" type="ORF">CUS_5841</name>
</gene>
<evidence type="ECO:0000313" key="12">
    <source>
        <dbReference type="EMBL" id="EGC02989.1"/>
    </source>
</evidence>
<evidence type="ECO:0000259" key="11">
    <source>
        <dbReference type="PROSITE" id="PS51755"/>
    </source>
</evidence>
<dbReference type="STRING" id="246199.CUS_5841"/>
<proteinExistence type="predicted"/>
<dbReference type="InterPro" id="IPR001867">
    <property type="entry name" value="OmpR/PhoB-type_DNA-bd"/>
</dbReference>
<dbReference type="InterPro" id="IPR036388">
    <property type="entry name" value="WH-like_DNA-bd_sf"/>
</dbReference>
<protein>
    <recommendedName>
        <fullName evidence="1">Stage 0 sporulation protein A homolog</fullName>
    </recommendedName>
</protein>
<evidence type="ECO:0000256" key="2">
    <source>
        <dbReference type="ARBA" id="ARBA00022553"/>
    </source>
</evidence>
<dbReference type="OrthoDB" id="1655504at2"/>
<evidence type="ECO:0000313" key="13">
    <source>
        <dbReference type="Proteomes" id="UP000004259"/>
    </source>
</evidence>
<feature type="DNA-binding region" description="OmpR/PhoB-type" evidence="9">
    <location>
        <begin position="125"/>
        <end position="224"/>
    </location>
</feature>
<dbReference type="Pfam" id="PF00072">
    <property type="entry name" value="Response_reg"/>
    <property type="match status" value="1"/>
</dbReference>
<evidence type="ECO:0000256" key="6">
    <source>
        <dbReference type="ARBA" id="ARBA00023163"/>
    </source>
</evidence>
<reference evidence="12 13" key="1">
    <citation type="submission" date="2011-02" db="EMBL/GenBank/DDBJ databases">
        <authorList>
            <person name="Nelson K.E."/>
            <person name="Sutton G."/>
            <person name="Torralba M."/>
            <person name="Durkin S."/>
            <person name="Harkins D."/>
            <person name="Montgomery R."/>
            <person name="Ziemer C."/>
            <person name="Klaassens E."/>
            <person name="Ocuiv P."/>
            <person name="Morrison M."/>
        </authorList>
    </citation>
    <scope>NUCLEOTIDE SEQUENCE [LARGE SCALE GENOMIC DNA]</scope>
    <source>
        <strain evidence="12 13">8</strain>
    </source>
</reference>
<evidence type="ECO:0000256" key="1">
    <source>
        <dbReference type="ARBA" id="ARBA00018672"/>
    </source>
</evidence>
<feature type="modified residue" description="4-aspartylphosphate" evidence="8">
    <location>
        <position position="51"/>
    </location>
</feature>
<dbReference type="GO" id="GO:0000976">
    <property type="term" value="F:transcription cis-regulatory region binding"/>
    <property type="evidence" value="ECO:0007669"/>
    <property type="project" value="TreeGrafter"/>
</dbReference>
<dbReference type="AlphaFoldDB" id="E9SCC8"/>
<dbReference type="Proteomes" id="UP000004259">
    <property type="component" value="Unassembled WGS sequence"/>
</dbReference>
<dbReference type="Gene3D" id="1.10.10.10">
    <property type="entry name" value="Winged helix-like DNA-binding domain superfamily/Winged helix DNA-binding domain"/>
    <property type="match status" value="1"/>
</dbReference>
<dbReference type="GO" id="GO:0032993">
    <property type="term" value="C:protein-DNA complex"/>
    <property type="evidence" value="ECO:0007669"/>
    <property type="project" value="TreeGrafter"/>
</dbReference>
<dbReference type="PROSITE" id="PS50110">
    <property type="entry name" value="RESPONSE_REGULATORY"/>
    <property type="match status" value="1"/>
</dbReference>
<dbReference type="SMART" id="SM00862">
    <property type="entry name" value="Trans_reg_C"/>
    <property type="match status" value="1"/>
</dbReference>
<dbReference type="Gene3D" id="6.10.250.690">
    <property type="match status" value="1"/>
</dbReference>
<keyword evidence="3" id="KW-0902">Two-component regulatory system</keyword>
<comment type="caution">
    <text evidence="12">The sequence shown here is derived from an EMBL/GenBank/DDBJ whole genome shotgun (WGS) entry which is preliminary data.</text>
</comment>
<dbReference type="PANTHER" id="PTHR48111:SF2">
    <property type="entry name" value="RESPONSE REGULATOR SAER"/>
    <property type="match status" value="1"/>
</dbReference>